<dbReference type="InterPro" id="IPR010732">
    <property type="entry name" value="T6SS_TssG-like"/>
</dbReference>
<comment type="caution">
    <text evidence="1">The sequence shown here is derived from an EMBL/GenBank/DDBJ whole genome shotgun (WGS) entry which is preliminary data.</text>
</comment>
<dbReference type="Pfam" id="PF06996">
    <property type="entry name" value="T6SS_TssG"/>
    <property type="match status" value="1"/>
</dbReference>
<dbReference type="EMBL" id="JABDJR010000326">
    <property type="protein sequence ID" value="NNF06756.1"/>
    <property type="molecule type" value="Genomic_DNA"/>
</dbReference>
<name>A0A7Y2H288_UNCEI</name>
<organism evidence="1 2">
    <name type="scientific">Eiseniibacteriota bacterium</name>
    <dbReference type="NCBI Taxonomy" id="2212470"/>
    <lineage>
        <taxon>Bacteria</taxon>
        <taxon>Candidatus Eiseniibacteriota</taxon>
    </lineage>
</organism>
<sequence>MASPHRQTDHSLNEKLKELSEHPYRFRFYQAMRLLEAAYSKEPKFGESLKLTDNTMRLGQEPSLAFAPSSISKFGKTKGGRPKMDVLFFGVFGANGPLPHHLTEYVRDRVRNHDDHTIARFVDIFHHRALALFYRAWANSEPAVSLDRPEEDRFDLYLGALGGLGLDGLKERDGVPDYAKRHYAGILGNATKNAEGLESMVSHFFGVPAKVAQFVGQWMDIPEDSWCRLGGSPETCALGTTATLGQKTWDLSQKFRLVIG</sequence>
<dbReference type="NCBIfam" id="TIGR03347">
    <property type="entry name" value="VI_chp_1"/>
    <property type="match status" value="1"/>
</dbReference>
<proteinExistence type="predicted"/>
<feature type="non-terminal residue" evidence="1">
    <location>
        <position position="260"/>
    </location>
</feature>
<evidence type="ECO:0000313" key="2">
    <source>
        <dbReference type="Proteomes" id="UP000547674"/>
    </source>
</evidence>
<dbReference type="PANTHER" id="PTHR35564:SF4">
    <property type="entry name" value="CYTOPLASMIC PROTEIN"/>
    <property type="match status" value="1"/>
</dbReference>
<reference evidence="1 2" key="1">
    <citation type="submission" date="2020-03" db="EMBL/GenBank/DDBJ databases">
        <title>Metabolic flexibility allows generalist bacteria to become dominant in a frequently disturbed ecosystem.</title>
        <authorList>
            <person name="Chen Y.-J."/>
            <person name="Leung P.M."/>
            <person name="Bay S.K."/>
            <person name="Hugenholtz P."/>
            <person name="Kessler A.J."/>
            <person name="Shelley G."/>
            <person name="Waite D.W."/>
            <person name="Cook P.L."/>
            <person name="Greening C."/>
        </authorList>
    </citation>
    <scope>NUCLEOTIDE SEQUENCE [LARGE SCALE GENOMIC DNA]</scope>
    <source>
        <strain evidence="1">SS_bin_28</strain>
    </source>
</reference>
<dbReference type="Proteomes" id="UP000547674">
    <property type="component" value="Unassembled WGS sequence"/>
</dbReference>
<protein>
    <submittedName>
        <fullName evidence="1">Type VI secretion system baseplate subunit TssG</fullName>
    </submittedName>
</protein>
<accession>A0A7Y2H288</accession>
<gene>
    <name evidence="1" type="primary">tssG</name>
    <name evidence="1" type="ORF">HKN21_08345</name>
</gene>
<dbReference type="AlphaFoldDB" id="A0A7Y2H288"/>
<dbReference type="PANTHER" id="PTHR35564">
    <property type="match status" value="1"/>
</dbReference>
<evidence type="ECO:0000313" key="1">
    <source>
        <dbReference type="EMBL" id="NNF06756.1"/>
    </source>
</evidence>